<dbReference type="RefSeq" id="XP_073911671.1">
    <property type="nucleotide sequence ID" value="XM_074055570.1"/>
</dbReference>
<dbReference type="Proteomes" id="UP001732720">
    <property type="component" value="Chromosome 15"/>
</dbReference>
<keyword evidence="1" id="KW-1185">Reference proteome</keyword>
<protein>
    <submittedName>
        <fullName evidence="2">Uncharacterized protein isoform X1</fullName>
    </submittedName>
</protein>
<organism evidence="1 2">
    <name type="scientific">Castor canadensis</name>
    <name type="common">American beaver</name>
    <dbReference type="NCBI Taxonomy" id="51338"/>
    <lineage>
        <taxon>Eukaryota</taxon>
        <taxon>Metazoa</taxon>
        <taxon>Chordata</taxon>
        <taxon>Craniata</taxon>
        <taxon>Vertebrata</taxon>
        <taxon>Euteleostomi</taxon>
        <taxon>Mammalia</taxon>
        <taxon>Eutheria</taxon>
        <taxon>Euarchontoglires</taxon>
        <taxon>Glires</taxon>
        <taxon>Rodentia</taxon>
        <taxon>Castorimorpha</taxon>
        <taxon>Castoridae</taxon>
        <taxon>Castor</taxon>
    </lineage>
</organism>
<gene>
    <name evidence="2" type="primary">LOC141417341</name>
</gene>
<evidence type="ECO:0000313" key="2">
    <source>
        <dbReference type="RefSeq" id="XP_073911671.1"/>
    </source>
</evidence>
<evidence type="ECO:0000313" key="1">
    <source>
        <dbReference type="Proteomes" id="UP001732720"/>
    </source>
</evidence>
<sequence length="200" mass="21822">MVCLAAVTQFTAEEHQEAPRLASSPLQYYLDFSGTHTSHHGQYWPGLCSCCPHEWTLGATGPVIQESCSPRSMVLVPRFQLSTPYLPMHPSFGRSPSRRLHSWVLARSSMVHPISRTCRWNWMWAGDDPGRQRSPAAQAEPPEPSLTLARPSPIHSSSHPLNAPSTQQPVPRPKSAAPLAPLGPSHPGMFIPAPAGTSRG</sequence>
<name>A0AC58L3E6_CASCN</name>
<proteinExistence type="predicted"/>
<reference evidence="2" key="1">
    <citation type="submission" date="2025-08" db="UniProtKB">
        <authorList>
            <consortium name="RefSeq"/>
        </authorList>
    </citation>
    <scope>IDENTIFICATION</scope>
</reference>
<accession>A0AC58L3E6</accession>